<evidence type="ECO:0000256" key="2">
    <source>
        <dbReference type="SAM" id="MobiDB-lite"/>
    </source>
</evidence>
<dbReference type="SMART" id="SM00236">
    <property type="entry name" value="fCBD"/>
    <property type="match status" value="1"/>
</dbReference>
<dbReference type="GO" id="GO:0030248">
    <property type="term" value="F:cellulose binding"/>
    <property type="evidence" value="ECO:0007669"/>
    <property type="project" value="InterPro"/>
</dbReference>
<feature type="domain" description="CBM1" evidence="4">
    <location>
        <begin position="17"/>
        <end position="53"/>
    </location>
</feature>
<evidence type="ECO:0000256" key="1">
    <source>
        <dbReference type="ARBA" id="ARBA00022729"/>
    </source>
</evidence>
<evidence type="ECO:0000313" key="5">
    <source>
        <dbReference type="EMBL" id="KEY66073.1"/>
    </source>
</evidence>
<evidence type="ECO:0000313" key="6">
    <source>
        <dbReference type="Proteomes" id="UP000028045"/>
    </source>
</evidence>
<feature type="chain" id="PRO_5001770904" description="CBM1 domain-containing protein" evidence="3">
    <location>
        <begin position="18"/>
        <end position="244"/>
    </location>
</feature>
<dbReference type="InterPro" id="IPR035971">
    <property type="entry name" value="CBD_sf"/>
</dbReference>
<feature type="signal peptide" evidence="3">
    <location>
        <begin position="1"/>
        <end position="17"/>
    </location>
</feature>
<sequence length="244" mass="25843">MLAAALSLLFLTSSVAAQSGAWQQCGGVNWSGATTCISGYRCSRINDFYFQCIPGTETGTTTRSSASATVTSSSRSVGPSTGTATATGSGTNPGPTLISGWYYVRGVAPPNYHSYLQAKPTGTASDAYLDAASGAGQFNIVSGQLVYYTGAGGQLYMHVENPADRTQRTLETWFERTPNTHGTFIFQGDTVTWRTSDINRPNEAAWLVCEGQRLYINTGAYGYQTPAGCADQTIHSYGGSTPDI</sequence>
<protein>
    <recommendedName>
        <fullName evidence="4">CBM1 domain-containing protein</fullName>
    </recommendedName>
</protein>
<gene>
    <name evidence="5" type="ORF">S7711_08891</name>
</gene>
<feature type="region of interest" description="Disordered" evidence="2">
    <location>
        <begin position="59"/>
        <end position="91"/>
    </location>
</feature>
<organism evidence="5 6">
    <name type="scientific">Stachybotrys chartarum (strain CBS 109288 / IBT 7711)</name>
    <name type="common">Toxic black mold</name>
    <name type="synonym">Stilbospora chartarum</name>
    <dbReference type="NCBI Taxonomy" id="1280523"/>
    <lineage>
        <taxon>Eukaryota</taxon>
        <taxon>Fungi</taxon>
        <taxon>Dikarya</taxon>
        <taxon>Ascomycota</taxon>
        <taxon>Pezizomycotina</taxon>
        <taxon>Sordariomycetes</taxon>
        <taxon>Hypocreomycetidae</taxon>
        <taxon>Hypocreales</taxon>
        <taxon>Stachybotryaceae</taxon>
        <taxon>Stachybotrys</taxon>
    </lineage>
</organism>
<proteinExistence type="predicted"/>
<dbReference type="EMBL" id="KL648672">
    <property type="protein sequence ID" value="KEY66073.1"/>
    <property type="molecule type" value="Genomic_DNA"/>
</dbReference>
<keyword evidence="1 3" id="KW-0732">Signal</keyword>
<dbReference type="GO" id="GO:0005975">
    <property type="term" value="P:carbohydrate metabolic process"/>
    <property type="evidence" value="ECO:0007669"/>
    <property type="project" value="InterPro"/>
</dbReference>
<evidence type="ECO:0000256" key="3">
    <source>
        <dbReference type="SAM" id="SignalP"/>
    </source>
</evidence>
<dbReference type="Proteomes" id="UP000028045">
    <property type="component" value="Unassembled WGS sequence"/>
</dbReference>
<dbReference type="PROSITE" id="PS00562">
    <property type="entry name" value="CBM1_1"/>
    <property type="match status" value="1"/>
</dbReference>
<name>A0A084AL94_STACB</name>
<reference evidence="5 6" key="1">
    <citation type="journal article" date="2014" name="BMC Genomics">
        <title>Comparative genome sequencing reveals chemotype-specific gene clusters in the toxigenic black mold Stachybotrys.</title>
        <authorList>
            <person name="Semeiks J."/>
            <person name="Borek D."/>
            <person name="Otwinowski Z."/>
            <person name="Grishin N.V."/>
        </authorList>
    </citation>
    <scope>NUCLEOTIDE SEQUENCE [LARGE SCALE GENOMIC DNA]</scope>
    <source>
        <strain evidence="6">CBS 109288 / IBT 7711</strain>
    </source>
</reference>
<dbReference type="AlphaFoldDB" id="A0A084AL94"/>
<dbReference type="SUPFAM" id="SSF57180">
    <property type="entry name" value="Cellulose-binding domain"/>
    <property type="match status" value="1"/>
</dbReference>
<dbReference type="OrthoDB" id="70316at2759"/>
<keyword evidence="6" id="KW-1185">Reference proteome</keyword>
<dbReference type="InterPro" id="IPR000254">
    <property type="entry name" value="CBD"/>
</dbReference>
<dbReference type="GO" id="GO:0005576">
    <property type="term" value="C:extracellular region"/>
    <property type="evidence" value="ECO:0007669"/>
    <property type="project" value="InterPro"/>
</dbReference>
<dbReference type="Pfam" id="PF00734">
    <property type="entry name" value="CBM_1"/>
    <property type="match status" value="1"/>
</dbReference>
<dbReference type="PROSITE" id="PS51164">
    <property type="entry name" value="CBM1_2"/>
    <property type="match status" value="1"/>
</dbReference>
<dbReference type="HOGENOM" id="CLU_066055_0_0_1"/>
<evidence type="ECO:0000259" key="4">
    <source>
        <dbReference type="PROSITE" id="PS51164"/>
    </source>
</evidence>
<accession>A0A084AL94</accession>